<dbReference type="InterPro" id="IPR002583">
    <property type="entry name" value="Ribosomal_bS20"/>
</dbReference>
<evidence type="ECO:0000256" key="7">
    <source>
        <dbReference type="HAMAP-Rule" id="MF_00500"/>
    </source>
</evidence>
<keyword evidence="8" id="KW-0934">Plastid</keyword>
<evidence type="ECO:0000256" key="3">
    <source>
        <dbReference type="ARBA" id="ARBA00022730"/>
    </source>
</evidence>
<keyword evidence="8" id="KW-0150">Chloroplast</keyword>
<name>A0A8A6KGP9_9STRA</name>
<dbReference type="GO" id="GO:0009507">
    <property type="term" value="C:chloroplast"/>
    <property type="evidence" value="ECO:0007669"/>
    <property type="project" value="UniProtKB-SubCell"/>
</dbReference>
<evidence type="ECO:0000256" key="5">
    <source>
        <dbReference type="ARBA" id="ARBA00022980"/>
    </source>
</evidence>
<dbReference type="GO" id="GO:0006412">
    <property type="term" value="P:translation"/>
    <property type="evidence" value="ECO:0007669"/>
    <property type="project" value="UniProtKB-UniRule"/>
</dbReference>
<dbReference type="GO" id="GO:0003735">
    <property type="term" value="F:structural constituent of ribosome"/>
    <property type="evidence" value="ECO:0007669"/>
    <property type="project" value="InterPro"/>
</dbReference>
<evidence type="ECO:0000256" key="4">
    <source>
        <dbReference type="ARBA" id="ARBA00022884"/>
    </source>
</evidence>
<dbReference type="Gene3D" id="1.20.58.110">
    <property type="entry name" value="Ribosomal protein S20"/>
    <property type="match status" value="1"/>
</dbReference>
<evidence type="ECO:0000256" key="6">
    <source>
        <dbReference type="ARBA" id="ARBA00023274"/>
    </source>
</evidence>
<evidence type="ECO:0000256" key="2">
    <source>
        <dbReference type="ARBA" id="ARBA00007634"/>
    </source>
</evidence>
<dbReference type="GO" id="GO:0070181">
    <property type="term" value="F:small ribosomal subunit rRNA binding"/>
    <property type="evidence" value="ECO:0007669"/>
    <property type="project" value="TreeGrafter"/>
</dbReference>
<evidence type="ECO:0000313" key="8">
    <source>
        <dbReference type="EMBL" id="QTI82864.1"/>
    </source>
</evidence>
<keyword evidence="5 7" id="KW-0689">Ribosomal protein</keyword>
<dbReference type="GeneID" id="69241377"/>
<keyword evidence="4 7" id="KW-0694">RNA-binding</keyword>
<dbReference type="EMBL" id="MW561224">
    <property type="protein sequence ID" value="QTI82864.1"/>
    <property type="molecule type" value="Genomic_DNA"/>
</dbReference>
<comment type="similarity">
    <text evidence="2 7">Belongs to the bacterial ribosomal protein bS20 family.</text>
</comment>
<dbReference type="FunFam" id="1.20.58.110:FF:000001">
    <property type="entry name" value="30S ribosomal protein S20"/>
    <property type="match status" value="1"/>
</dbReference>
<dbReference type="Pfam" id="PF01649">
    <property type="entry name" value="Ribosomal_S20p"/>
    <property type="match status" value="1"/>
</dbReference>
<geneLocation type="chloroplast" evidence="8"/>
<dbReference type="HAMAP" id="MF_00500">
    <property type="entry name" value="Ribosomal_bS20"/>
    <property type="match status" value="1"/>
</dbReference>
<dbReference type="PANTHER" id="PTHR33398:SF1">
    <property type="entry name" value="SMALL RIBOSOMAL SUBUNIT PROTEIN BS20C"/>
    <property type="match status" value="1"/>
</dbReference>
<dbReference type="AlphaFoldDB" id="A0A8A6KGP9"/>
<gene>
    <name evidence="7 8" type="primary">rps20</name>
</gene>
<proteinExistence type="inferred from homology"/>
<keyword evidence="6 7" id="KW-0687">Ribonucleoprotein</keyword>
<protein>
    <recommendedName>
        <fullName evidence="7">Small ribosomal subunit protein bS20c</fullName>
    </recommendedName>
</protein>
<dbReference type="GO" id="GO:0015935">
    <property type="term" value="C:small ribosomal subunit"/>
    <property type="evidence" value="ECO:0007669"/>
    <property type="project" value="TreeGrafter"/>
</dbReference>
<dbReference type="InterPro" id="IPR036510">
    <property type="entry name" value="Ribosomal_bS20_sf"/>
</dbReference>
<dbReference type="PANTHER" id="PTHR33398">
    <property type="entry name" value="30S RIBOSOMAL PROTEIN S20"/>
    <property type="match status" value="1"/>
</dbReference>
<reference evidence="8" key="1">
    <citation type="submission" date="2021-02" db="EMBL/GenBank/DDBJ databases">
        <authorList>
            <person name="Huang H."/>
            <person name="Chen N."/>
        </authorList>
    </citation>
    <scope>NUCLEOTIDE SEQUENCE</scope>
</reference>
<accession>A0A8A6KGP9</accession>
<comment type="subcellular location">
    <subcellularLocation>
        <location evidence="7">Plastid</location>
        <location evidence="7">Chloroplast</location>
    </subcellularLocation>
</comment>
<dbReference type="RefSeq" id="YP_010241949.1">
    <property type="nucleotide sequence ID" value="NC_059929.1"/>
</dbReference>
<dbReference type="NCBIfam" id="TIGR00029">
    <property type="entry name" value="S20"/>
    <property type="match status" value="1"/>
</dbReference>
<dbReference type="SUPFAM" id="SSF46992">
    <property type="entry name" value="Ribosomal protein S20"/>
    <property type="match status" value="1"/>
</dbReference>
<comment type="function">
    <text evidence="1 7">Binds directly to 16S ribosomal RNA.</text>
</comment>
<sequence>MANNKSAIKRIRINKRNRLQNRFYKSSIRTITKMFLKRIENYNLSQNPEDKYQAQILLSTLYSLIDKACKKNVFHKNNAARKKSQLALKLKAI</sequence>
<keyword evidence="3 7" id="KW-0699">rRNA-binding</keyword>
<evidence type="ECO:0000256" key="1">
    <source>
        <dbReference type="ARBA" id="ARBA00003134"/>
    </source>
</evidence>
<organism evidence="8">
    <name type="scientific">Coscinodiscus wailesii</name>
    <dbReference type="NCBI Taxonomy" id="671091"/>
    <lineage>
        <taxon>Eukaryota</taxon>
        <taxon>Sar</taxon>
        <taxon>Stramenopiles</taxon>
        <taxon>Ochrophyta</taxon>
        <taxon>Bacillariophyta</taxon>
        <taxon>Coscinodiscophyceae</taxon>
        <taxon>Coscinodiscophycidae</taxon>
        <taxon>Coscinodiscales</taxon>
        <taxon>Coscinodiscaceae</taxon>
        <taxon>Coscinodiscus</taxon>
    </lineage>
</organism>